<dbReference type="Pfam" id="PF12777">
    <property type="entry name" value="MT"/>
    <property type="match status" value="1"/>
</dbReference>
<dbReference type="GO" id="GO:0007018">
    <property type="term" value="P:microtubule-based movement"/>
    <property type="evidence" value="ECO:0007669"/>
    <property type="project" value="InterPro"/>
</dbReference>
<evidence type="ECO:0000313" key="3">
    <source>
        <dbReference type="EMBL" id="CEM37077.1"/>
    </source>
</evidence>
<organism evidence="3">
    <name type="scientific">Chromera velia CCMP2878</name>
    <dbReference type="NCBI Taxonomy" id="1169474"/>
    <lineage>
        <taxon>Eukaryota</taxon>
        <taxon>Sar</taxon>
        <taxon>Alveolata</taxon>
        <taxon>Colpodellida</taxon>
        <taxon>Chromeraceae</taxon>
        <taxon>Chromera</taxon>
    </lineage>
</organism>
<dbReference type="InterPro" id="IPR024743">
    <property type="entry name" value="Dynein_HC_stalk"/>
</dbReference>
<feature type="domain" description="Dynein heavy chain coiled coil stalk" evidence="2">
    <location>
        <begin position="33"/>
        <end position="141"/>
    </location>
</feature>
<sequence>MSAPTVENLKSLGEAPTVAGSKSKQDWDTFSAASRDLVASVKKAEIQELKSLAKPPARVKLVTEALMIILGEKTDWYSTQRVLNRPDLLQEIQTFDPNRITPDILAKLQPYITAPELQPENIKSASLVVRGICIWVHAVNDFGKAQK</sequence>
<gene>
    <name evidence="3" type="ORF">Cvel_5518</name>
</gene>
<protein>
    <recommendedName>
        <fullName evidence="2">Dynein heavy chain coiled coil stalk domain-containing protein</fullName>
    </recommendedName>
</protein>
<reference evidence="3" key="1">
    <citation type="submission" date="2014-11" db="EMBL/GenBank/DDBJ databases">
        <authorList>
            <person name="Otto D Thomas"/>
            <person name="Naeem Raeece"/>
        </authorList>
    </citation>
    <scope>NUCLEOTIDE SEQUENCE</scope>
</reference>
<dbReference type="GO" id="GO:0030286">
    <property type="term" value="C:dynein complex"/>
    <property type="evidence" value="ECO:0007669"/>
    <property type="project" value="InterPro"/>
</dbReference>
<name>A0A0G4H0M7_9ALVE</name>
<evidence type="ECO:0000256" key="1">
    <source>
        <dbReference type="SAM" id="MobiDB-lite"/>
    </source>
</evidence>
<proteinExistence type="predicted"/>
<accession>A0A0G4H0M7</accession>
<evidence type="ECO:0000259" key="2">
    <source>
        <dbReference type="Pfam" id="PF12777"/>
    </source>
</evidence>
<feature type="region of interest" description="Disordered" evidence="1">
    <location>
        <begin position="1"/>
        <end position="25"/>
    </location>
</feature>
<dbReference type="AlphaFoldDB" id="A0A0G4H0M7"/>
<dbReference type="PANTHER" id="PTHR45703">
    <property type="entry name" value="DYNEIN HEAVY CHAIN"/>
    <property type="match status" value="1"/>
</dbReference>
<dbReference type="PhylomeDB" id="A0A0G4H0M7"/>
<dbReference type="VEuPathDB" id="CryptoDB:Cvel_5518"/>
<dbReference type="InterPro" id="IPR026983">
    <property type="entry name" value="DHC"/>
</dbReference>
<dbReference type="Gene3D" id="1.20.920.60">
    <property type="match status" value="1"/>
</dbReference>
<dbReference type="EMBL" id="CDMZ01001754">
    <property type="protein sequence ID" value="CEM37077.1"/>
    <property type="molecule type" value="Genomic_DNA"/>
</dbReference>
<dbReference type="GO" id="GO:0045505">
    <property type="term" value="F:dynein intermediate chain binding"/>
    <property type="evidence" value="ECO:0007669"/>
    <property type="project" value="InterPro"/>
</dbReference>
<dbReference type="GO" id="GO:0051959">
    <property type="term" value="F:dynein light intermediate chain binding"/>
    <property type="evidence" value="ECO:0007669"/>
    <property type="project" value="InterPro"/>
</dbReference>